<organism evidence="9 10">
    <name type="scientific">Branchiostoma belcheri</name>
    <name type="common">Amphioxus</name>
    <dbReference type="NCBI Taxonomy" id="7741"/>
    <lineage>
        <taxon>Eukaryota</taxon>
        <taxon>Metazoa</taxon>
        <taxon>Chordata</taxon>
        <taxon>Cephalochordata</taxon>
        <taxon>Leptocardii</taxon>
        <taxon>Amphioxiformes</taxon>
        <taxon>Branchiostomatidae</taxon>
        <taxon>Branchiostoma</taxon>
    </lineage>
</organism>
<evidence type="ECO:0000313" key="9">
    <source>
        <dbReference type="Proteomes" id="UP000515135"/>
    </source>
</evidence>
<dbReference type="InterPro" id="IPR019338">
    <property type="entry name" value="Ribosomal_bL35m"/>
</dbReference>
<evidence type="ECO:0000256" key="6">
    <source>
        <dbReference type="ARBA" id="ARBA00023274"/>
    </source>
</evidence>
<dbReference type="OrthoDB" id="5847109at2759"/>
<keyword evidence="3" id="KW-0809">Transit peptide</keyword>
<dbReference type="InterPro" id="IPR037229">
    <property type="entry name" value="Ribosomal_bL35_sf"/>
</dbReference>
<sequence length="270" mass="31882">MFLHIITFTFDLWKYRSHKMAALLARLRLCGMRSLYRVPGFRQLSTHHSNITPSSPVVCRGLAVFSPKVQTSTGAQTGALGRCLQRMNVHTNSSALHHPIVGSLCGRKASLLNPVQPVVQHQQVRTKIYFSRKRGTPKTVKPVIKRFYRLNCGLWIRRRAGYKKHLWKKSSKRKYRLRQHVFCNHQQNRLLDKMVTKYWKTRKWYIDDPFEKYHTRYNEFTGEPGTHYSHVYNTLNNMIRHRKYFKKGYRAKFQNGGKVTHSTYWTSPGQ</sequence>
<evidence type="ECO:0000256" key="8">
    <source>
        <dbReference type="ARBA" id="ARBA00035418"/>
    </source>
</evidence>
<comment type="subcellular location">
    <subcellularLocation>
        <location evidence="1">Mitochondrion</location>
    </subcellularLocation>
</comment>
<dbReference type="GO" id="GO:0003735">
    <property type="term" value="F:structural constituent of ribosome"/>
    <property type="evidence" value="ECO:0007669"/>
    <property type="project" value="InterPro"/>
</dbReference>
<accession>A0A6P4XF86</accession>
<keyword evidence="4" id="KW-0689">Ribosomal protein</keyword>
<dbReference type="PANTHER" id="PTHR15909">
    <property type="entry name" value="39S RIBOSOMAL PROTEIN L35, MITOCHONDRIAL"/>
    <property type="match status" value="1"/>
</dbReference>
<dbReference type="Proteomes" id="UP000515135">
    <property type="component" value="Unplaced"/>
</dbReference>
<evidence type="ECO:0000256" key="3">
    <source>
        <dbReference type="ARBA" id="ARBA00022946"/>
    </source>
</evidence>
<dbReference type="Pfam" id="PF01632">
    <property type="entry name" value="Ribosomal_L35p"/>
    <property type="match status" value="1"/>
</dbReference>
<dbReference type="GO" id="GO:1990904">
    <property type="term" value="C:ribonucleoprotein complex"/>
    <property type="evidence" value="ECO:0007669"/>
    <property type="project" value="UniProtKB-KW"/>
</dbReference>
<dbReference type="AlphaFoldDB" id="A0A6P4XF86"/>
<keyword evidence="6" id="KW-0687">Ribonucleoprotein</keyword>
<dbReference type="RefSeq" id="XP_019615160.1">
    <property type="nucleotide sequence ID" value="XM_019759601.1"/>
</dbReference>
<dbReference type="SUPFAM" id="SSF143034">
    <property type="entry name" value="L35p-like"/>
    <property type="match status" value="1"/>
</dbReference>
<proteinExistence type="inferred from homology"/>
<evidence type="ECO:0000313" key="10">
    <source>
        <dbReference type="RefSeq" id="XP_019615160.1"/>
    </source>
</evidence>
<evidence type="ECO:0000256" key="4">
    <source>
        <dbReference type="ARBA" id="ARBA00022980"/>
    </source>
</evidence>
<dbReference type="InterPro" id="IPR021137">
    <property type="entry name" value="Ribosomal_bL35-like"/>
</dbReference>
<protein>
    <recommendedName>
        <fullName evidence="7">Large ribosomal subunit protein bL35m</fullName>
    </recommendedName>
    <alternativeName>
        <fullName evidence="8">39S ribosomal protein L35, mitochondrial</fullName>
    </alternativeName>
</protein>
<gene>
    <name evidence="10" type="primary">LOC109462962</name>
</gene>
<comment type="similarity">
    <text evidence="2">Belongs to the bacterial ribosomal protein bL35 family.</text>
</comment>
<name>A0A6P4XF86_BRABE</name>
<dbReference type="GO" id="GO:0005739">
    <property type="term" value="C:mitochondrion"/>
    <property type="evidence" value="ECO:0007669"/>
    <property type="project" value="UniProtKB-SubCell"/>
</dbReference>
<keyword evidence="5" id="KW-0496">Mitochondrion</keyword>
<evidence type="ECO:0000256" key="5">
    <source>
        <dbReference type="ARBA" id="ARBA00023128"/>
    </source>
</evidence>
<evidence type="ECO:0000256" key="7">
    <source>
        <dbReference type="ARBA" id="ARBA00035273"/>
    </source>
</evidence>
<dbReference type="PANTHER" id="PTHR15909:SF0">
    <property type="entry name" value="LARGE RIBOSOMAL SUBUNIT PROTEIN BL35M"/>
    <property type="match status" value="1"/>
</dbReference>
<reference evidence="10" key="1">
    <citation type="submission" date="2025-08" db="UniProtKB">
        <authorList>
            <consortium name="RefSeq"/>
        </authorList>
    </citation>
    <scope>IDENTIFICATION</scope>
    <source>
        <tissue evidence="10">Gonad</tissue>
    </source>
</reference>
<dbReference type="GO" id="GO:0006412">
    <property type="term" value="P:translation"/>
    <property type="evidence" value="ECO:0007669"/>
    <property type="project" value="InterPro"/>
</dbReference>
<evidence type="ECO:0000256" key="1">
    <source>
        <dbReference type="ARBA" id="ARBA00004173"/>
    </source>
</evidence>
<dbReference type="GeneID" id="109462962"/>
<keyword evidence="9" id="KW-1185">Reference proteome</keyword>
<dbReference type="GO" id="GO:0005840">
    <property type="term" value="C:ribosome"/>
    <property type="evidence" value="ECO:0007669"/>
    <property type="project" value="UniProtKB-KW"/>
</dbReference>
<evidence type="ECO:0000256" key="2">
    <source>
        <dbReference type="ARBA" id="ARBA00006598"/>
    </source>
</evidence>
<dbReference type="Gene3D" id="4.10.410.60">
    <property type="match status" value="1"/>
</dbReference>
<dbReference type="KEGG" id="bbel:109462962"/>